<dbReference type="EMBL" id="CP036433">
    <property type="protein sequence ID" value="QDU93651.1"/>
    <property type="molecule type" value="Genomic_DNA"/>
</dbReference>
<reference evidence="2 3" key="1">
    <citation type="submission" date="2019-02" db="EMBL/GenBank/DDBJ databases">
        <title>Deep-cultivation of Planctomycetes and their phenomic and genomic characterization uncovers novel biology.</title>
        <authorList>
            <person name="Wiegand S."/>
            <person name="Jogler M."/>
            <person name="Boedeker C."/>
            <person name="Pinto D."/>
            <person name="Vollmers J."/>
            <person name="Rivas-Marin E."/>
            <person name="Kohn T."/>
            <person name="Peeters S.H."/>
            <person name="Heuer A."/>
            <person name="Rast P."/>
            <person name="Oberbeckmann S."/>
            <person name="Bunk B."/>
            <person name="Jeske O."/>
            <person name="Meyerdierks A."/>
            <person name="Storesund J.E."/>
            <person name="Kallscheuer N."/>
            <person name="Luecker S."/>
            <person name="Lage O.M."/>
            <person name="Pohl T."/>
            <person name="Merkel B.J."/>
            <person name="Hornburger P."/>
            <person name="Mueller R.-W."/>
            <person name="Bruemmer F."/>
            <person name="Labrenz M."/>
            <person name="Spormann A.M."/>
            <person name="Op den Camp H."/>
            <person name="Overmann J."/>
            <person name="Amann R."/>
            <person name="Jetten M.S.M."/>
            <person name="Mascher T."/>
            <person name="Medema M.H."/>
            <person name="Devos D.P."/>
            <person name="Kaster A.-K."/>
            <person name="Ovreas L."/>
            <person name="Rohde M."/>
            <person name="Galperin M.Y."/>
            <person name="Jogler C."/>
        </authorList>
    </citation>
    <scope>NUCLEOTIDE SEQUENCE [LARGE SCALE GENOMIC DNA]</scope>
    <source>
        <strain evidence="2 3">Pla85_3_4</strain>
    </source>
</reference>
<accession>A0A518DP84</accession>
<name>A0A518DP84_9BACT</name>
<dbReference type="Pfam" id="PF05099">
    <property type="entry name" value="TerB"/>
    <property type="match status" value="1"/>
</dbReference>
<proteinExistence type="predicted"/>
<dbReference type="InterPro" id="IPR029024">
    <property type="entry name" value="TerB-like"/>
</dbReference>
<protein>
    <submittedName>
        <fullName evidence="2">Tellurite resistance protein TerB</fullName>
    </submittedName>
</protein>
<dbReference type="SUPFAM" id="SSF158682">
    <property type="entry name" value="TerB-like"/>
    <property type="match status" value="1"/>
</dbReference>
<evidence type="ECO:0000313" key="3">
    <source>
        <dbReference type="Proteomes" id="UP000317648"/>
    </source>
</evidence>
<dbReference type="OrthoDB" id="272729at2"/>
<dbReference type="CDD" id="cd07176">
    <property type="entry name" value="terB"/>
    <property type="match status" value="1"/>
</dbReference>
<keyword evidence="3" id="KW-1185">Reference proteome</keyword>
<dbReference type="InterPro" id="IPR007791">
    <property type="entry name" value="DjlA_N"/>
</dbReference>
<gene>
    <name evidence="2" type="ORF">Pla8534_14320</name>
</gene>
<dbReference type="Proteomes" id="UP000317648">
    <property type="component" value="Chromosome"/>
</dbReference>
<feature type="domain" description="Co-chaperone DjlA N-terminal" evidence="1">
    <location>
        <begin position="22"/>
        <end position="133"/>
    </location>
</feature>
<dbReference type="KEGG" id="lcre:Pla8534_14320"/>
<sequence length="148" mass="16404">MSLFDDVLGDSSFQPQAFGPQEAFAGILLSASACDGHIADEEVQSLMTILTRMKLYQHVPPHKFNSMMDRLIGVLKRGGPEKLVQMSTPAIPPELRETVFANACDIVLADGVVEQDEKEFIDDLLVKLEIDRNRATNIVKVMVFKNQG</sequence>
<organism evidence="2 3">
    <name type="scientific">Lignipirellula cremea</name>
    <dbReference type="NCBI Taxonomy" id="2528010"/>
    <lineage>
        <taxon>Bacteria</taxon>
        <taxon>Pseudomonadati</taxon>
        <taxon>Planctomycetota</taxon>
        <taxon>Planctomycetia</taxon>
        <taxon>Pirellulales</taxon>
        <taxon>Pirellulaceae</taxon>
        <taxon>Lignipirellula</taxon>
    </lineage>
</organism>
<dbReference type="AlphaFoldDB" id="A0A518DP84"/>
<dbReference type="RefSeq" id="WP_145050702.1">
    <property type="nucleotide sequence ID" value="NZ_CP036433.1"/>
</dbReference>
<evidence type="ECO:0000259" key="1">
    <source>
        <dbReference type="Pfam" id="PF05099"/>
    </source>
</evidence>
<evidence type="ECO:0000313" key="2">
    <source>
        <dbReference type="EMBL" id="QDU93651.1"/>
    </source>
</evidence>
<dbReference type="Gene3D" id="1.10.3680.10">
    <property type="entry name" value="TerB-like"/>
    <property type="match status" value="1"/>
</dbReference>